<proteinExistence type="predicted"/>
<protein>
    <submittedName>
        <fullName evidence="2">Uncharacterized protein</fullName>
    </submittedName>
</protein>
<keyword evidence="3" id="KW-1185">Reference proteome</keyword>
<feature type="region of interest" description="Disordered" evidence="1">
    <location>
        <begin position="334"/>
        <end position="384"/>
    </location>
</feature>
<sequence length="509" mass="56846">MNLELKHEVKTETETPRLSTGRTMILPLWAVIYFSMLHQLLKRSTSGRKETYLEAIIGSHDNQGLLYLAIAHGWAAIVKVRLTFPIIKGELIKRRRTYLKLSGYRIQTLAPVNQWQRHTVDIGSGYSSGSHRKPRSSSFAEPSPKVCQQCSTENESRKENKRTDPPTPDRSSSARSSALKEKGLPPTREPPSGSSVRTMLRCRPQLNHSSLDRQCRSFFNSGEETLSPPLYLRGRSPYSYLMTIRSGSDRIRSCPTRTCTRICAISPAAHVHLRRRSDLRFTPSELGRSHESPSGQIVDEKDPNRRQAYICQTTSPSGPARSWRFLFPLRSIGTGTSPLDMGEPDDGKRASRPALGACPRELPSSRGNFHYSHSTERPYGADSKDSLISPKSHRIMDINPKNQTVVIIRTGDLDDISYREKCEAASGKEDVSRSSERGGEFSRLAPALEPLHAEPTCSLLGSTQASAPADHCVKGTHTSPRSHHETHTQKRRIPLAHTTATSRCNRLLI</sequence>
<evidence type="ECO:0000256" key="1">
    <source>
        <dbReference type="SAM" id="MobiDB-lite"/>
    </source>
</evidence>
<dbReference type="Proteomes" id="UP000479000">
    <property type="component" value="Unassembled WGS sequence"/>
</dbReference>
<reference evidence="2 3" key="1">
    <citation type="submission" date="2020-02" db="EMBL/GenBank/DDBJ databases">
        <authorList>
            <person name="Ferguson B K."/>
        </authorList>
    </citation>
    <scope>NUCLEOTIDE SEQUENCE [LARGE SCALE GENOMIC DNA]</scope>
</reference>
<organism evidence="2 3">
    <name type="scientific">Nesidiocoris tenuis</name>
    <dbReference type="NCBI Taxonomy" id="355587"/>
    <lineage>
        <taxon>Eukaryota</taxon>
        <taxon>Metazoa</taxon>
        <taxon>Ecdysozoa</taxon>
        <taxon>Arthropoda</taxon>
        <taxon>Hexapoda</taxon>
        <taxon>Insecta</taxon>
        <taxon>Pterygota</taxon>
        <taxon>Neoptera</taxon>
        <taxon>Paraneoptera</taxon>
        <taxon>Hemiptera</taxon>
        <taxon>Heteroptera</taxon>
        <taxon>Panheteroptera</taxon>
        <taxon>Cimicomorpha</taxon>
        <taxon>Miridae</taxon>
        <taxon>Dicyphina</taxon>
        <taxon>Nesidiocoris</taxon>
    </lineage>
</organism>
<feature type="compositionally biased region" description="Basic and acidic residues" evidence="1">
    <location>
        <begin position="154"/>
        <end position="164"/>
    </location>
</feature>
<dbReference type="AlphaFoldDB" id="A0A6H5G6C1"/>
<feature type="region of interest" description="Disordered" evidence="1">
    <location>
        <begin position="282"/>
        <end position="301"/>
    </location>
</feature>
<feature type="region of interest" description="Disordered" evidence="1">
    <location>
        <begin position="468"/>
        <end position="497"/>
    </location>
</feature>
<evidence type="ECO:0000313" key="3">
    <source>
        <dbReference type="Proteomes" id="UP000479000"/>
    </source>
</evidence>
<name>A0A6H5G6C1_9HEMI</name>
<gene>
    <name evidence="2" type="ORF">NTEN_LOCUS4082</name>
</gene>
<evidence type="ECO:0000313" key="2">
    <source>
        <dbReference type="EMBL" id="CAA9997788.1"/>
    </source>
</evidence>
<accession>A0A6H5G6C1</accession>
<dbReference type="EMBL" id="CADCXU010005937">
    <property type="protein sequence ID" value="CAA9997788.1"/>
    <property type="molecule type" value="Genomic_DNA"/>
</dbReference>
<feature type="region of interest" description="Disordered" evidence="1">
    <location>
        <begin position="125"/>
        <end position="197"/>
    </location>
</feature>